<dbReference type="GO" id="GO:0009060">
    <property type="term" value="P:aerobic respiration"/>
    <property type="evidence" value="ECO:0007669"/>
    <property type="project" value="InterPro"/>
</dbReference>
<evidence type="ECO:0000256" key="7">
    <source>
        <dbReference type="ARBA" id="ARBA00022692"/>
    </source>
</evidence>
<dbReference type="NCBIfam" id="TIGR02843">
    <property type="entry name" value="CyoB"/>
    <property type="match status" value="1"/>
</dbReference>
<feature type="transmembrane region" description="Helical" evidence="20">
    <location>
        <begin position="290"/>
        <end position="316"/>
    </location>
</feature>
<dbReference type="Gene3D" id="2.60.40.420">
    <property type="entry name" value="Cupredoxins - blue copper proteins"/>
    <property type="match status" value="1"/>
</dbReference>
<dbReference type="InterPro" id="IPR010514">
    <property type="entry name" value="COX_ARM"/>
</dbReference>
<feature type="signal peptide" evidence="21">
    <location>
        <begin position="1"/>
        <end position="19"/>
    </location>
</feature>
<dbReference type="NCBIfam" id="TIGR01433">
    <property type="entry name" value="CyoA"/>
    <property type="match status" value="1"/>
</dbReference>
<dbReference type="Gene3D" id="1.10.287.90">
    <property type="match status" value="1"/>
</dbReference>
<dbReference type="PANTHER" id="PTHR10422">
    <property type="entry name" value="CYTOCHROME C OXIDASE SUBUNIT 1"/>
    <property type="match status" value="1"/>
</dbReference>
<proteinExistence type="predicted"/>
<accession>A0AA36HJT7</accession>
<comment type="caution">
    <text evidence="25">The sequence shown here is derived from an EMBL/GenBank/DDBJ whole genome shotgun (WGS) entry which is preliminary data.</text>
</comment>
<organism evidence="25 26">
    <name type="scientific">Effrenium voratum</name>
    <dbReference type="NCBI Taxonomy" id="2562239"/>
    <lineage>
        <taxon>Eukaryota</taxon>
        <taxon>Sar</taxon>
        <taxon>Alveolata</taxon>
        <taxon>Dinophyceae</taxon>
        <taxon>Suessiales</taxon>
        <taxon>Symbiodiniaceae</taxon>
        <taxon>Effrenium</taxon>
    </lineage>
</organism>
<dbReference type="Proteomes" id="UP001178507">
    <property type="component" value="Unassembled WGS sequence"/>
</dbReference>
<keyword evidence="3" id="KW-0813">Transport</keyword>
<evidence type="ECO:0000256" key="19">
    <source>
        <dbReference type="ARBA" id="ARBA00049512"/>
    </source>
</evidence>
<dbReference type="GO" id="GO:0016682">
    <property type="term" value="F:oxidoreductase activity, acting on diphenols and related substances as donors, oxygen as acceptor"/>
    <property type="evidence" value="ECO:0007669"/>
    <property type="project" value="InterPro"/>
</dbReference>
<evidence type="ECO:0000256" key="5">
    <source>
        <dbReference type="ARBA" id="ARBA00022617"/>
    </source>
</evidence>
<dbReference type="AlphaFoldDB" id="A0AA36HJT7"/>
<evidence type="ECO:0000256" key="3">
    <source>
        <dbReference type="ARBA" id="ARBA00022448"/>
    </source>
</evidence>
<evidence type="ECO:0000256" key="11">
    <source>
        <dbReference type="ARBA" id="ARBA00022989"/>
    </source>
</evidence>
<comment type="subcellular location">
    <subcellularLocation>
        <location evidence="2">Cell membrane</location>
        <topology evidence="2">Multi-pass membrane protein</topology>
    </subcellularLocation>
</comment>
<feature type="transmembrane region" description="Helical" evidence="20">
    <location>
        <begin position="729"/>
        <end position="751"/>
    </location>
</feature>
<feature type="transmembrane region" description="Helical" evidence="20">
    <location>
        <begin position="34"/>
        <end position="59"/>
    </location>
</feature>
<gene>
    <name evidence="25" type="ORF">EVOR1521_LOCUS188</name>
</gene>
<dbReference type="InterPro" id="IPR006333">
    <property type="entry name" value="Cyt_o_ubiquinol_oxidase_su2"/>
</dbReference>
<evidence type="ECO:0000256" key="1">
    <source>
        <dbReference type="ARBA" id="ARBA00001935"/>
    </source>
</evidence>
<dbReference type="PROSITE" id="PS50999">
    <property type="entry name" value="COX2_TM"/>
    <property type="match status" value="1"/>
</dbReference>
<feature type="transmembrane region" description="Helical" evidence="20">
    <location>
        <begin position="502"/>
        <end position="528"/>
    </location>
</feature>
<feature type="transmembrane region" description="Helical" evidence="20">
    <location>
        <begin position="337"/>
        <end position="359"/>
    </location>
</feature>
<dbReference type="GO" id="GO:0022904">
    <property type="term" value="P:respiratory electron transport chain"/>
    <property type="evidence" value="ECO:0007669"/>
    <property type="project" value="TreeGrafter"/>
</dbReference>
<dbReference type="GO" id="GO:0005886">
    <property type="term" value="C:plasma membrane"/>
    <property type="evidence" value="ECO:0007669"/>
    <property type="project" value="UniProtKB-SubCell"/>
</dbReference>
<evidence type="ECO:0000256" key="18">
    <source>
        <dbReference type="ARBA" id="ARBA00030198"/>
    </source>
</evidence>
<dbReference type="FunFam" id="1.20.210.10:FF:000002">
    <property type="entry name" value="Cytochrome o ubiquinol oxidase, subunit I"/>
    <property type="match status" value="1"/>
</dbReference>
<dbReference type="EMBL" id="CAUJNA010000001">
    <property type="protein sequence ID" value="CAJ1369543.1"/>
    <property type="molecule type" value="Genomic_DNA"/>
</dbReference>
<dbReference type="PROSITE" id="PS00077">
    <property type="entry name" value="COX1_CUB"/>
    <property type="match status" value="1"/>
</dbReference>
<evidence type="ECO:0000256" key="8">
    <source>
        <dbReference type="ARBA" id="ARBA00022723"/>
    </source>
</evidence>
<feature type="transmembrane region" description="Helical" evidence="20">
    <location>
        <begin position="594"/>
        <end position="613"/>
    </location>
</feature>
<dbReference type="GO" id="GO:0015990">
    <property type="term" value="P:electron transport coupled proton transport"/>
    <property type="evidence" value="ECO:0007669"/>
    <property type="project" value="TreeGrafter"/>
</dbReference>
<evidence type="ECO:0000313" key="26">
    <source>
        <dbReference type="Proteomes" id="UP001178507"/>
    </source>
</evidence>
<evidence type="ECO:0000256" key="4">
    <source>
        <dbReference type="ARBA" id="ARBA00022475"/>
    </source>
</evidence>
<evidence type="ECO:0000259" key="24">
    <source>
        <dbReference type="PROSITE" id="PS50999"/>
    </source>
</evidence>
<feature type="chain" id="PRO_5041214197" description="Ubiquinol oxidase polypeptide II" evidence="21">
    <location>
        <begin position="20"/>
        <end position="957"/>
    </location>
</feature>
<dbReference type="SUPFAM" id="SSF81464">
    <property type="entry name" value="Cytochrome c oxidase subunit II-like, transmembrane region"/>
    <property type="match status" value="1"/>
</dbReference>
<evidence type="ECO:0000256" key="17">
    <source>
        <dbReference type="ARBA" id="ARBA00023288"/>
    </source>
</evidence>
<keyword evidence="13" id="KW-0408">Iron</keyword>
<evidence type="ECO:0000256" key="6">
    <source>
        <dbReference type="ARBA" id="ARBA00022660"/>
    </source>
</evidence>
<dbReference type="Pfam" id="PF00115">
    <property type="entry name" value="COX1"/>
    <property type="match status" value="1"/>
</dbReference>
<dbReference type="CDD" id="cd04212">
    <property type="entry name" value="CuRO_UO_II"/>
    <property type="match status" value="1"/>
</dbReference>
<keyword evidence="16" id="KW-0564">Palmitate</keyword>
<feature type="domain" description="Cytochrome oxidase subunit II copper A binding" evidence="23">
    <location>
        <begin position="116"/>
        <end position="228"/>
    </location>
</feature>
<evidence type="ECO:0000313" key="25">
    <source>
        <dbReference type="EMBL" id="CAJ1369543.1"/>
    </source>
</evidence>
<dbReference type="PANTHER" id="PTHR10422:SF35">
    <property type="entry name" value="CYTOCHROME BO(3) UBIQUINOL OXIDASE SUBUNIT 1"/>
    <property type="match status" value="1"/>
</dbReference>
<feature type="transmembrane region" description="Helical" evidence="20">
    <location>
        <begin position="659"/>
        <end position="680"/>
    </location>
</feature>
<keyword evidence="8" id="KW-0479">Metal-binding</keyword>
<feature type="transmembrane region" description="Helical" evidence="20">
    <location>
        <begin position="416"/>
        <end position="439"/>
    </location>
</feature>
<evidence type="ECO:0000256" key="10">
    <source>
        <dbReference type="ARBA" id="ARBA00022982"/>
    </source>
</evidence>
<keyword evidence="26" id="KW-1185">Reference proteome</keyword>
<evidence type="ECO:0000256" key="13">
    <source>
        <dbReference type="ARBA" id="ARBA00023004"/>
    </source>
</evidence>
<name>A0AA36HJT7_9DINO</name>
<protein>
    <recommendedName>
        <fullName evidence="18">Ubiquinol oxidase polypeptide II</fullName>
    </recommendedName>
</protein>
<keyword evidence="17" id="KW-0449">Lipoprotein</keyword>
<keyword evidence="14" id="KW-0186">Copper</keyword>
<dbReference type="InterPro" id="IPR023615">
    <property type="entry name" value="Cyt_c_Oxase_su1_BS"/>
</dbReference>
<dbReference type="InterPro" id="IPR000883">
    <property type="entry name" value="Cyt_C_Oxase_1"/>
</dbReference>
<dbReference type="InterPro" id="IPR036927">
    <property type="entry name" value="Cyt_c_oxase-like_su1_sf"/>
</dbReference>
<evidence type="ECO:0000256" key="12">
    <source>
        <dbReference type="ARBA" id="ARBA00023002"/>
    </source>
</evidence>
<evidence type="ECO:0000256" key="14">
    <source>
        <dbReference type="ARBA" id="ARBA00023008"/>
    </source>
</evidence>
<keyword evidence="6" id="KW-0679">Respiratory chain</keyword>
<feature type="transmembrane region" description="Helical" evidence="20">
    <location>
        <begin position="80"/>
        <end position="100"/>
    </location>
</feature>
<dbReference type="InterPro" id="IPR023616">
    <property type="entry name" value="Cyt_c_oxase-like_su1_dom"/>
</dbReference>
<dbReference type="InterPro" id="IPR002429">
    <property type="entry name" value="CcO_II-like_C"/>
</dbReference>
<dbReference type="InterPro" id="IPR034227">
    <property type="entry name" value="CuRO_UO_II"/>
</dbReference>
<evidence type="ECO:0000259" key="23">
    <source>
        <dbReference type="PROSITE" id="PS50857"/>
    </source>
</evidence>
<evidence type="ECO:0000259" key="22">
    <source>
        <dbReference type="PROSITE" id="PS50855"/>
    </source>
</evidence>
<dbReference type="PROSITE" id="PS50855">
    <property type="entry name" value="COX1"/>
    <property type="match status" value="1"/>
</dbReference>
<dbReference type="InterPro" id="IPR036257">
    <property type="entry name" value="Cyt_c_oxidase_su2_TM_sf"/>
</dbReference>
<dbReference type="InterPro" id="IPR014207">
    <property type="entry name" value="Cyt_c_ubiqinol_oxidase_su1"/>
</dbReference>
<sequence length="957" mass="105690">MAGLLGVCLLLQGCGVSDAPILFPKGPVALAERNLLFTAFAVMMIVAIPAIVLTLYFVWRYRRDGGKGAYTPDWDSSWKIESVVWLVPAAIIVVLGALVWQSTHRLDPYKELVSDKPVFRVQAVALDWKWLFLYPELGVASVNELAFPADRPLSIEITSDTVMNSLMIPALGGQIYAMAGMRSELNLLADEPGVFMGRNTMYSGDGFADQHFKAHALSGDGFSSWKDKVAEETAKLDAETYLQLHKQSTANPVTYYSAYETDLFNLILRKYSPIGGCVMLGRLTIEAIPLYSWVAMGGAAVTVCGGLAVFLLITYLRAWKVLWTDWLTSVDHKKIGIMYVVLALVMLVRGFVDALMMRAQQAIALNSEGYLPPEHFEQIFSSHGTIMIFFVAMPFLTGLINIIVPQQIGARDVAFPFLNSVSLWLTAAGAGLVLVSLVVGKFSTAGWTGYPPYSGVEFSPGVGVDYWLWALIVSGVGSTASGINFIVTIVKNRCPGMTYMRMPLFTWTALCISVLIAFAFPALTVVAAQLTLDRTLGFHFFTNGDGGNMMLFANLIWIWGHPEVYILILPAFGIFSEVVATFSRKRLFGYKSLVYATACIAILSFTVWLHHFFTMGSSANVNAVFGIATMIIAVPTGVKIFDWMFTMYRGRIEFHPSMVYTIGFMVTFVIGGVTGVLLALPPADYLMHNSTFLVAHFHNMLIPGALFGYFAGLNYWFPKAFGFKLDAKWGIRSFWFWFIGFYLAFMPLYVLGFMGMSRRMEHYADPNWQPYLIVAALGALCILCGIICIGVQLYVSAKNWGSARDVTGDPWNGRTLDWATSSPPAPYNFAVLPEVRDVDAFHDMKIHGTAYRPPAHYEDIVMPRKSGLGPVIGAMAFVLGFAFVWYIWWLVALSLVLILICIGIRACDDDTDFVMPAAEVARIEAAHLAQIAPVDMHDMRDFEPRGAASGTPLAGRA</sequence>
<keyword evidence="9 21" id="KW-0732">Signal</keyword>
<feature type="transmembrane region" description="Helical" evidence="20">
    <location>
        <begin position="771"/>
        <end position="795"/>
    </location>
</feature>
<reference evidence="25" key="1">
    <citation type="submission" date="2023-08" db="EMBL/GenBank/DDBJ databases">
        <authorList>
            <person name="Chen Y."/>
            <person name="Shah S."/>
            <person name="Dougan E. K."/>
            <person name="Thang M."/>
            <person name="Chan C."/>
        </authorList>
    </citation>
    <scope>NUCLEOTIDE SEQUENCE</scope>
</reference>
<keyword evidence="7 20" id="KW-0812">Transmembrane</keyword>
<feature type="transmembrane region" description="Helical" evidence="20">
    <location>
        <begin position="379"/>
        <end position="404"/>
    </location>
</feature>
<dbReference type="Gene3D" id="1.20.210.10">
    <property type="entry name" value="Cytochrome c oxidase-like, subunit I domain"/>
    <property type="match status" value="1"/>
</dbReference>
<dbReference type="GO" id="GO:0004129">
    <property type="term" value="F:cytochrome-c oxidase activity"/>
    <property type="evidence" value="ECO:0007669"/>
    <property type="project" value="UniProtKB-EC"/>
</dbReference>
<evidence type="ECO:0000256" key="20">
    <source>
        <dbReference type="SAM" id="Phobius"/>
    </source>
</evidence>
<feature type="transmembrane region" description="Helical" evidence="20">
    <location>
        <begin position="700"/>
        <end position="717"/>
    </location>
</feature>
<feature type="transmembrane region" description="Helical" evidence="20">
    <location>
        <begin position="871"/>
        <end position="900"/>
    </location>
</feature>
<dbReference type="InterPro" id="IPR008972">
    <property type="entry name" value="Cupredoxin"/>
</dbReference>
<keyword evidence="12" id="KW-0560">Oxidoreductase</keyword>
<keyword evidence="15 20" id="KW-0472">Membrane</keyword>
<keyword evidence="5" id="KW-0349">Heme</keyword>
<evidence type="ECO:0000256" key="21">
    <source>
        <dbReference type="SAM" id="SignalP"/>
    </source>
</evidence>
<feature type="domain" description="Cytochrome oxidase subunit I profile" evidence="22">
    <location>
        <begin position="317"/>
        <end position="836"/>
    </location>
</feature>
<feature type="transmembrane region" description="Helical" evidence="20">
    <location>
        <begin position="466"/>
        <end position="490"/>
    </location>
</feature>
<evidence type="ECO:0000256" key="9">
    <source>
        <dbReference type="ARBA" id="ARBA00022729"/>
    </source>
</evidence>
<dbReference type="GO" id="GO:0005507">
    <property type="term" value="F:copper ion binding"/>
    <property type="evidence" value="ECO:0007669"/>
    <property type="project" value="InterPro"/>
</dbReference>
<feature type="transmembrane region" description="Helical" evidence="20">
    <location>
        <begin position="619"/>
        <end position="638"/>
    </location>
</feature>
<keyword evidence="10" id="KW-0249">Electron transport</keyword>
<dbReference type="GO" id="GO:0020037">
    <property type="term" value="F:heme binding"/>
    <property type="evidence" value="ECO:0007669"/>
    <property type="project" value="InterPro"/>
</dbReference>
<dbReference type="SUPFAM" id="SSF81442">
    <property type="entry name" value="Cytochrome c oxidase subunit I-like"/>
    <property type="match status" value="1"/>
</dbReference>
<dbReference type="InterPro" id="IPR011759">
    <property type="entry name" value="Cyt_c_oxidase_su2_TM_dom"/>
</dbReference>
<evidence type="ECO:0000256" key="15">
    <source>
        <dbReference type="ARBA" id="ARBA00023136"/>
    </source>
</evidence>
<dbReference type="Pfam" id="PF06481">
    <property type="entry name" value="COX_ARM"/>
    <property type="match status" value="1"/>
</dbReference>
<evidence type="ECO:0000256" key="2">
    <source>
        <dbReference type="ARBA" id="ARBA00004651"/>
    </source>
</evidence>
<keyword evidence="11 20" id="KW-1133">Transmembrane helix</keyword>
<dbReference type="SUPFAM" id="SSF49503">
    <property type="entry name" value="Cupredoxins"/>
    <property type="match status" value="1"/>
</dbReference>
<dbReference type="PROSITE" id="PS50857">
    <property type="entry name" value="COX2_CUA"/>
    <property type="match status" value="1"/>
</dbReference>
<comment type="catalytic activity">
    <reaction evidence="19">
        <text>4 Fe(II)-[cytochrome c] + O2 + 8 H(+)(in) = 4 Fe(III)-[cytochrome c] + 2 H2O + 4 H(+)(out)</text>
        <dbReference type="Rhea" id="RHEA:11436"/>
        <dbReference type="Rhea" id="RHEA-COMP:10350"/>
        <dbReference type="Rhea" id="RHEA-COMP:14399"/>
        <dbReference type="ChEBI" id="CHEBI:15377"/>
        <dbReference type="ChEBI" id="CHEBI:15378"/>
        <dbReference type="ChEBI" id="CHEBI:15379"/>
        <dbReference type="ChEBI" id="CHEBI:29033"/>
        <dbReference type="ChEBI" id="CHEBI:29034"/>
        <dbReference type="EC" id="7.1.1.9"/>
    </reaction>
    <physiologicalReaction direction="left-to-right" evidence="19">
        <dbReference type="Rhea" id="RHEA:11437"/>
    </physiologicalReaction>
</comment>
<keyword evidence="4" id="KW-1003">Cell membrane</keyword>
<evidence type="ECO:0000256" key="16">
    <source>
        <dbReference type="ARBA" id="ARBA00023139"/>
    </source>
</evidence>
<comment type="cofactor">
    <cofactor evidence="1">
        <name>Cu cation</name>
        <dbReference type="ChEBI" id="CHEBI:23378"/>
    </cofactor>
</comment>
<feature type="domain" description="Cytochrome oxidase subunit II transmembrane region profile" evidence="24">
    <location>
        <begin position="15"/>
        <end position="110"/>
    </location>
</feature>
<dbReference type="PRINTS" id="PR01165">
    <property type="entry name" value="CYCOXIDASEI"/>
</dbReference>
<dbReference type="CDD" id="cd01662">
    <property type="entry name" value="Ubiquinol_Oxidase_I"/>
    <property type="match status" value="1"/>
</dbReference>